<dbReference type="InterPro" id="IPR018640">
    <property type="entry name" value="DUF2063"/>
</dbReference>
<dbReference type="Proteomes" id="UP001201397">
    <property type="component" value="Unassembled WGS sequence"/>
</dbReference>
<feature type="domain" description="NGO1945-like C-terminal" evidence="2">
    <location>
        <begin position="140"/>
        <end position="217"/>
    </location>
</feature>
<comment type="caution">
    <text evidence="3">The sequence shown here is derived from an EMBL/GenBank/DDBJ whole genome shotgun (WGS) entry which is preliminary data.</text>
</comment>
<dbReference type="RefSeq" id="WP_237092286.1">
    <property type="nucleotide sequence ID" value="NZ_JAKKDL010000002.1"/>
</dbReference>
<sequence length="227" mass="25681">MSDVSAAYQAAFAAAIRQGGAQGFDEKRLAVYVRLIRNNINGFLDRCYVETPEYLGEETWQALKEDFVVHGQAHSPYFQEIAGEFLAFCRQKPLSDGVLDLMDFEYAQLQAEVAQMPSENRIETAAATPHTLAAAALLRDYAYAVTDALQPQPTPVLIWRNFEDEVLFLELDGFDRLLLHTVSESPLALSELETMLAEWMPSENGWRQGLAERWRYWQEQGVLVAAE</sequence>
<name>A0AAW5AH32_9NEIS</name>
<protein>
    <submittedName>
        <fullName evidence="3">DNA-binding domain-containing protein</fullName>
    </submittedName>
</protein>
<evidence type="ECO:0000259" key="1">
    <source>
        <dbReference type="Pfam" id="PF09836"/>
    </source>
</evidence>
<reference evidence="3" key="1">
    <citation type="submission" date="2022-01" db="EMBL/GenBank/DDBJ databases">
        <title>Neisseria sp. ZJ104.</title>
        <authorList>
            <person name="Yang C."/>
        </authorList>
    </citation>
    <scope>NUCLEOTIDE SEQUENCE</scope>
    <source>
        <strain evidence="3">ZJ104</strain>
    </source>
</reference>
<evidence type="ECO:0000313" key="3">
    <source>
        <dbReference type="EMBL" id="MCF7528941.1"/>
    </source>
</evidence>
<dbReference type="Gene3D" id="1.10.150.690">
    <property type="entry name" value="DUF2063"/>
    <property type="match status" value="1"/>
</dbReference>
<gene>
    <name evidence="3" type="ORF">L4H06_01625</name>
</gene>
<evidence type="ECO:0000313" key="4">
    <source>
        <dbReference type="Proteomes" id="UP001201397"/>
    </source>
</evidence>
<evidence type="ECO:0000259" key="2">
    <source>
        <dbReference type="Pfam" id="PF22106"/>
    </source>
</evidence>
<dbReference type="GO" id="GO:0003677">
    <property type="term" value="F:DNA binding"/>
    <property type="evidence" value="ECO:0007669"/>
    <property type="project" value="UniProtKB-KW"/>
</dbReference>
<dbReference type="Pfam" id="PF22106">
    <property type="entry name" value="NGO1945_C"/>
    <property type="match status" value="1"/>
</dbReference>
<accession>A0AAW5AH32</accession>
<dbReference type="Pfam" id="PF09836">
    <property type="entry name" value="DUF2063"/>
    <property type="match status" value="1"/>
</dbReference>
<dbReference type="InterPro" id="IPR044922">
    <property type="entry name" value="DUF2063_N_sf"/>
</dbReference>
<dbReference type="InterPro" id="IPR054098">
    <property type="entry name" value="NGO1945-like_C"/>
</dbReference>
<keyword evidence="3" id="KW-0238">DNA-binding</keyword>
<dbReference type="AlphaFoldDB" id="A0AAW5AH32"/>
<feature type="domain" description="Putative DNA-binding" evidence="1">
    <location>
        <begin position="8"/>
        <end position="89"/>
    </location>
</feature>
<proteinExistence type="predicted"/>
<dbReference type="EMBL" id="JAKKDL010000002">
    <property type="protein sequence ID" value="MCF7528941.1"/>
    <property type="molecule type" value="Genomic_DNA"/>
</dbReference>
<dbReference type="Gene3D" id="3.90.930.50">
    <property type="match status" value="1"/>
</dbReference>
<organism evidence="3 4">
    <name type="scientific">Neisseria lisongii</name>
    <dbReference type="NCBI Taxonomy" id="2912188"/>
    <lineage>
        <taxon>Bacteria</taxon>
        <taxon>Pseudomonadati</taxon>
        <taxon>Pseudomonadota</taxon>
        <taxon>Betaproteobacteria</taxon>
        <taxon>Neisseriales</taxon>
        <taxon>Neisseriaceae</taxon>
        <taxon>Neisseria</taxon>
    </lineage>
</organism>